<organism evidence="4 5">
    <name type="scientific">Priapulus caudatus</name>
    <name type="common">Priapulid worm</name>
    <dbReference type="NCBI Taxonomy" id="37621"/>
    <lineage>
        <taxon>Eukaryota</taxon>
        <taxon>Metazoa</taxon>
        <taxon>Ecdysozoa</taxon>
        <taxon>Scalidophora</taxon>
        <taxon>Priapulida</taxon>
        <taxon>Priapulimorpha</taxon>
        <taxon>Priapulimorphida</taxon>
        <taxon>Priapulidae</taxon>
        <taxon>Priapulus</taxon>
    </lineage>
</organism>
<feature type="non-terminal residue" evidence="5">
    <location>
        <position position="1"/>
    </location>
</feature>
<dbReference type="RefSeq" id="XP_014677458.1">
    <property type="nucleotide sequence ID" value="XM_014821972.1"/>
</dbReference>
<dbReference type="Pfam" id="PF12796">
    <property type="entry name" value="Ank_2"/>
    <property type="match status" value="1"/>
</dbReference>
<evidence type="ECO:0000256" key="1">
    <source>
        <dbReference type="ARBA" id="ARBA00022737"/>
    </source>
</evidence>
<feature type="non-terminal residue" evidence="5">
    <location>
        <position position="128"/>
    </location>
</feature>
<evidence type="ECO:0000256" key="3">
    <source>
        <dbReference type="PROSITE-ProRule" id="PRU00023"/>
    </source>
</evidence>
<dbReference type="Proteomes" id="UP000695022">
    <property type="component" value="Unplaced"/>
</dbReference>
<keyword evidence="1" id="KW-0677">Repeat</keyword>
<evidence type="ECO:0000313" key="4">
    <source>
        <dbReference type="Proteomes" id="UP000695022"/>
    </source>
</evidence>
<dbReference type="PRINTS" id="PR01415">
    <property type="entry name" value="ANKYRIN"/>
</dbReference>
<protein>
    <submittedName>
        <fullName evidence="5">Ankyrin repeat and SOCS box protein 14-like</fullName>
    </submittedName>
</protein>
<dbReference type="PROSITE" id="PS50297">
    <property type="entry name" value="ANK_REP_REGION"/>
    <property type="match status" value="3"/>
</dbReference>
<name>A0ABM1EZ37_PRICU</name>
<dbReference type="PROSITE" id="PS50088">
    <property type="entry name" value="ANK_REPEAT"/>
    <property type="match status" value="3"/>
</dbReference>
<proteinExistence type="predicted"/>
<feature type="repeat" description="ANK" evidence="3">
    <location>
        <begin position="88"/>
        <end position="120"/>
    </location>
</feature>
<dbReference type="PANTHER" id="PTHR24189:SF50">
    <property type="entry name" value="ANKYRIN REPEAT AND SOCS BOX PROTEIN 2"/>
    <property type="match status" value="1"/>
</dbReference>
<feature type="repeat" description="ANK" evidence="3">
    <location>
        <begin position="18"/>
        <end position="54"/>
    </location>
</feature>
<dbReference type="SUPFAM" id="SSF48403">
    <property type="entry name" value="Ankyrin repeat"/>
    <property type="match status" value="1"/>
</dbReference>
<gene>
    <name evidence="5" type="primary">LOC106817309</name>
</gene>
<dbReference type="InterPro" id="IPR036770">
    <property type="entry name" value="Ankyrin_rpt-contain_sf"/>
</dbReference>
<evidence type="ECO:0000256" key="2">
    <source>
        <dbReference type="ARBA" id="ARBA00023043"/>
    </source>
</evidence>
<keyword evidence="4" id="KW-1185">Reference proteome</keyword>
<reference evidence="5" key="1">
    <citation type="submission" date="2025-08" db="UniProtKB">
        <authorList>
            <consortium name="RefSeq"/>
        </authorList>
    </citation>
    <scope>IDENTIFICATION</scope>
</reference>
<dbReference type="Gene3D" id="1.25.40.20">
    <property type="entry name" value="Ankyrin repeat-containing domain"/>
    <property type="match status" value="2"/>
</dbReference>
<dbReference type="SMART" id="SM00248">
    <property type="entry name" value="ANK"/>
    <property type="match status" value="3"/>
</dbReference>
<dbReference type="InterPro" id="IPR002110">
    <property type="entry name" value="Ankyrin_rpt"/>
</dbReference>
<dbReference type="GeneID" id="106817309"/>
<evidence type="ECO:0000313" key="5">
    <source>
        <dbReference type="RefSeq" id="XP_014677458.1"/>
    </source>
</evidence>
<dbReference type="InterPro" id="IPR050745">
    <property type="entry name" value="Multifunctional_regulatory"/>
</dbReference>
<keyword evidence="2 3" id="KW-0040">ANK repeat</keyword>
<sequence length="128" mass="13359">MRLLLEAGADPNVAMTKSGETPLIKAVTEGEEAGEEAVARMRLSHGADANAADLHGETTLYHAACSGQLDIIRLLLKAGADPKAADSYGRTTLYHAARSGQMDIVDLLLEAGADPNVADTESGKTPLM</sequence>
<dbReference type="PANTHER" id="PTHR24189">
    <property type="entry name" value="MYOTROPHIN"/>
    <property type="match status" value="1"/>
</dbReference>
<accession>A0ABM1EZ37</accession>
<feature type="repeat" description="ANK" evidence="3">
    <location>
        <begin position="55"/>
        <end position="87"/>
    </location>
</feature>